<comment type="caution">
    <text evidence="2">The sequence shown here is derived from an EMBL/GenBank/DDBJ whole genome shotgun (WGS) entry which is preliminary data.</text>
</comment>
<dbReference type="EMBL" id="LJCR01000782">
    <property type="protein sequence ID" value="KPV51773.1"/>
    <property type="molecule type" value="Genomic_DNA"/>
</dbReference>
<dbReference type="InterPro" id="IPR036188">
    <property type="entry name" value="FAD/NAD-bd_sf"/>
</dbReference>
<dbReference type="PANTHER" id="PTHR42923:SF3">
    <property type="entry name" value="PROTOPORPHYRINOGEN OXIDASE"/>
    <property type="match status" value="1"/>
</dbReference>
<dbReference type="SUPFAM" id="SSF51905">
    <property type="entry name" value="FAD/NAD(P)-binding domain"/>
    <property type="match status" value="1"/>
</dbReference>
<evidence type="ECO:0000313" key="2">
    <source>
        <dbReference type="EMBL" id="KPV51773.1"/>
    </source>
</evidence>
<dbReference type="Proteomes" id="UP000050509">
    <property type="component" value="Unassembled WGS sequence"/>
</dbReference>
<reference evidence="2 3" key="1">
    <citation type="submission" date="2015-09" db="EMBL/GenBank/DDBJ databases">
        <title>Draft genome sequence of Kouleothrix aurantiaca JCM 19913.</title>
        <authorList>
            <person name="Hemp J."/>
        </authorList>
    </citation>
    <scope>NUCLEOTIDE SEQUENCE [LARGE SCALE GENOMIC DNA]</scope>
    <source>
        <strain evidence="2 3">COM-B</strain>
    </source>
</reference>
<accession>A0A0N8PS54</accession>
<proteinExistence type="predicted"/>
<feature type="non-terminal residue" evidence="2">
    <location>
        <position position="168"/>
    </location>
</feature>
<sequence length="168" mass="17872">MSEQHDRANASSPVVIIGGGITGLAAAFSLEQAARDAGISLRCTIVEQDARFGGKIITDTIETPDGAFLVEGGPDSFVTQKPAALDLVRALGMEAELMTTTPAPVTTHVLIDGQPVPMPAGMMLIFPTDFGSFLNSPLLSWQGRLRMLREQWVPARSDGADETLADFM</sequence>
<dbReference type="PANTHER" id="PTHR42923">
    <property type="entry name" value="PROTOPORPHYRINOGEN OXIDASE"/>
    <property type="match status" value="1"/>
</dbReference>
<dbReference type="InterPro" id="IPR002937">
    <property type="entry name" value="Amino_oxidase"/>
</dbReference>
<dbReference type="Pfam" id="PF01593">
    <property type="entry name" value="Amino_oxidase"/>
    <property type="match status" value="1"/>
</dbReference>
<dbReference type="GO" id="GO:0016491">
    <property type="term" value="F:oxidoreductase activity"/>
    <property type="evidence" value="ECO:0007669"/>
    <property type="project" value="InterPro"/>
</dbReference>
<protein>
    <recommendedName>
        <fullName evidence="1">Amine oxidase domain-containing protein</fullName>
    </recommendedName>
</protein>
<dbReference type="InterPro" id="IPR050464">
    <property type="entry name" value="Zeta_carotene_desat/Oxidored"/>
</dbReference>
<gene>
    <name evidence="2" type="ORF">SE17_19315</name>
</gene>
<dbReference type="AlphaFoldDB" id="A0A0N8PS54"/>
<evidence type="ECO:0000313" key="3">
    <source>
        <dbReference type="Proteomes" id="UP000050509"/>
    </source>
</evidence>
<feature type="domain" description="Amine oxidase" evidence="1">
    <location>
        <begin position="21"/>
        <end position="153"/>
    </location>
</feature>
<name>A0A0N8PS54_9CHLR</name>
<evidence type="ECO:0000259" key="1">
    <source>
        <dbReference type="Pfam" id="PF01593"/>
    </source>
</evidence>
<organism evidence="2 3">
    <name type="scientific">Kouleothrix aurantiaca</name>
    <dbReference type="NCBI Taxonomy" id="186479"/>
    <lineage>
        <taxon>Bacteria</taxon>
        <taxon>Bacillati</taxon>
        <taxon>Chloroflexota</taxon>
        <taxon>Chloroflexia</taxon>
        <taxon>Chloroflexales</taxon>
        <taxon>Roseiflexineae</taxon>
        <taxon>Roseiflexaceae</taxon>
        <taxon>Kouleothrix</taxon>
    </lineage>
</organism>
<dbReference type="Gene3D" id="3.50.50.60">
    <property type="entry name" value="FAD/NAD(P)-binding domain"/>
    <property type="match status" value="1"/>
</dbReference>
<keyword evidence="3" id="KW-1185">Reference proteome</keyword>